<reference evidence="1 2" key="1">
    <citation type="submission" date="2018-01" db="EMBL/GenBank/DDBJ databases">
        <title>Species boundaries and ecological features among Paraburkholderia terrae DSMZ17804T, P. hospita DSMZ17164T and P. caribensis DSMZ13236T.</title>
        <authorList>
            <person name="Pratama A.A."/>
        </authorList>
    </citation>
    <scope>NUCLEOTIDE SEQUENCE [LARGE SCALE GENOMIC DNA]</scope>
    <source>
        <strain evidence="1 2">DSM 17804</strain>
    </source>
</reference>
<gene>
    <name evidence="1" type="ORF">C2L65_25185</name>
</gene>
<evidence type="ECO:0000313" key="1">
    <source>
        <dbReference type="EMBL" id="AUT62871.1"/>
    </source>
</evidence>
<protein>
    <submittedName>
        <fullName evidence="1">Uncharacterized protein</fullName>
    </submittedName>
</protein>
<organism evidence="1 2">
    <name type="scientific">Paraburkholderia terrae</name>
    <dbReference type="NCBI Taxonomy" id="311230"/>
    <lineage>
        <taxon>Bacteria</taxon>
        <taxon>Pseudomonadati</taxon>
        <taxon>Pseudomonadota</taxon>
        <taxon>Betaproteobacteria</taxon>
        <taxon>Burkholderiales</taxon>
        <taxon>Burkholderiaceae</taxon>
        <taxon>Paraburkholderia</taxon>
    </lineage>
</organism>
<dbReference type="AlphaFoldDB" id="A0A2I8EUC1"/>
<proteinExistence type="predicted"/>
<dbReference type="Proteomes" id="UP000243502">
    <property type="component" value="Chromosome 2"/>
</dbReference>
<dbReference type="KEGG" id="pter:C2L65_25185"/>
<name>A0A2I8EUC1_9BURK</name>
<sequence length="113" mass="12269">MPIRLARSRGPAAFWTLLARPGSNARRAGLKFSVALPIGDPMNTKVSKAQAAAIVKAATELLDLICEVKEVNELSPEWGPLYDRIVQGALAEVMPDATFETLFELLDKPEVGH</sequence>
<evidence type="ECO:0000313" key="2">
    <source>
        <dbReference type="Proteomes" id="UP000243502"/>
    </source>
</evidence>
<accession>A0A2I8EUC1</accession>
<dbReference type="EMBL" id="CP026112">
    <property type="protein sequence ID" value="AUT62871.1"/>
    <property type="molecule type" value="Genomic_DNA"/>
</dbReference>